<dbReference type="Gene3D" id="1.20.1250.20">
    <property type="entry name" value="MFS general substrate transporter like domains"/>
    <property type="match status" value="1"/>
</dbReference>
<sequence length="429" mass="46406">MDYFQDRFHMGFTGAKVGGVFGSYVAANFISTPIAAIIMDKWGRRPAMISGSVMVIIGAVLATTATTLAQLIVGRFMLGFGISWSLAGGAYCMEISLPHWRGRCTGQGSYTGEYADHTRLFNGGYWQIPLILQCLCALLVVILCPFCPESPRFLMRAGREDEALAFLIKYHGGGDPDAPLVRLEYSEMKASIAADDHSAWYDYSVLWKTKARRWRTVQVRMIGCFSQYCGIGLAYFTTVLLKNAGVTATVPQLGYGLLFSGLCAIGSTLGAAVSDHLPRRIALTTGSLVMAAELAGFAAANAIVVRDENHGLGLNIAAGKAAIAFWMIFGFTFGFFVVAGEAVTTDMRAKGFALFNCLMTGMGLISTFAGPIALGTIGAWKYALVFVALDVVQAACWYFFGVEAQGRTIEELDWIYDQPNPVAASKKRD</sequence>
<accession>A0AAF1BKU0</accession>
<keyword evidence="9" id="KW-1185">Reference proteome</keyword>
<proteinExistence type="inferred from homology"/>
<dbReference type="GO" id="GO:0016020">
    <property type="term" value="C:membrane"/>
    <property type="evidence" value="ECO:0007669"/>
    <property type="project" value="UniProtKB-SubCell"/>
</dbReference>
<dbReference type="Pfam" id="PF00083">
    <property type="entry name" value="Sugar_tr"/>
    <property type="match status" value="1"/>
</dbReference>
<dbReference type="PANTHER" id="PTHR48022">
    <property type="entry name" value="PLASTIDIC GLUCOSE TRANSPORTER 4"/>
    <property type="match status" value="1"/>
</dbReference>
<evidence type="ECO:0000256" key="1">
    <source>
        <dbReference type="ARBA" id="ARBA00004141"/>
    </source>
</evidence>
<comment type="similarity">
    <text evidence="2">Belongs to the major facilitator superfamily. Sugar transporter (TC 2.A.1.1) family.</text>
</comment>
<feature type="transmembrane region" description="Helical" evidence="6">
    <location>
        <begin position="126"/>
        <end position="146"/>
    </location>
</feature>
<comment type="subcellular location">
    <subcellularLocation>
        <location evidence="1">Membrane</location>
        <topology evidence="1">Multi-pass membrane protein</topology>
    </subcellularLocation>
</comment>
<feature type="transmembrane region" description="Helical" evidence="6">
    <location>
        <begin position="380"/>
        <end position="400"/>
    </location>
</feature>
<dbReference type="InterPro" id="IPR036259">
    <property type="entry name" value="MFS_trans_sf"/>
</dbReference>
<feature type="transmembrane region" description="Helical" evidence="6">
    <location>
        <begin position="316"/>
        <end position="339"/>
    </location>
</feature>
<evidence type="ECO:0000256" key="6">
    <source>
        <dbReference type="SAM" id="Phobius"/>
    </source>
</evidence>
<organism evidence="8 9">
    <name type="scientific">Vanrija pseudolonga</name>
    <dbReference type="NCBI Taxonomy" id="143232"/>
    <lineage>
        <taxon>Eukaryota</taxon>
        <taxon>Fungi</taxon>
        <taxon>Dikarya</taxon>
        <taxon>Basidiomycota</taxon>
        <taxon>Agaricomycotina</taxon>
        <taxon>Tremellomycetes</taxon>
        <taxon>Trichosporonales</taxon>
        <taxon>Trichosporonaceae</taxon>
        <taxon>Vanrija</taxon>
    </lineage>
</organism>
<dbReference type="PROSITE" id="PS50850">
    <property type="entry name" value="MFS"/>
    <property type="match status" value="1"/>
</dbReference>
<reference evidence="8" key="1">
    <citation type="submission" date="2023-10" db="EMBL/GenBank/DDBJ databases">
        <authorList>
            <person name="Noh H."/>
        </authorList>
    </citation>
    <scope>NUCLEOTIDE SEQUENCE</scope>
    <source>
        <strain evidence="8">DUCC4014</strain>
    </source>
</reference>
<evidence type="ECO:0000313" key="9">
    <source>
        <dbReference type="Proteomes" id="UP000827549"/>
    </source>
</evidence>
<feature type="domain" description="Major facilitator superfamily (MFS) profile" evidence="7">
    <location>
        <begin position="1"/>
        <end position="405"/>
    </location>
</feature>
<dbReference type="PANTHER" id="PTHR48022:SF36">
    <property type="entry name" value="LACTOSE PERMEASE, PUTATIVE (AFU_ORTHOLOGUE AFUA_1G17310)-RELATED"/>
    <property type="match status" value="1"/>
</dbReference>
<dbReference type="SUPFAM" id="SSF103473">
    <property type="entry name" value="MFS general substrate transporter"/>
    <property type="match status" value="1"/>
</dbReference>
<feature type="transmembrane region" description="Helical" evidence="6">
    <location>
        <begin position="51"/>
        <end position="73"/>
    </location>
</feature>
<evidence type="ECO:0000313" key="8">
    <source>
        <dbReference type="EMBL" id="WOO80009.1"/>
    </source>
</evidence>
<dbReference type="EMBL" id="CP086716">
    <property type="protein sequence ID" value="WOO80009.1"/>
    <property type="molecule type" value="Genomic_DNA"/>
</dbReference>
<evidence type="ECO:0000256" key="5">
    <source>
        <dbReference type="ARBA" id="ARBA00023136"/>
    </source>
</evidence>
<dbReference type="GO" id="GO:0005351">
    <property type="term" value="F:carbohydrate:proton symporter activity"/>
    <property type="evidence" value="ECO:0007669"/>
    <property type="project" value="TreeGrafter"/>
</dbReference>
<feature type="transmembrane region" description="Helical" evidence="6">
    <location>
        <begin position="281"/>
        <end position="304"/>
    </location>
</feature>
<dbReference type="InterPro" id="IPR020846">
    <property type="entry name" value="MFS_dom"/>
</dbReference>
<dbReference type="GeneID" id="87806765"/>
<name>A0AAF1BKU0_9TREE</name>
<keyword evidence="3 6" id="KW-0812">Transmembrane</keyword>
<gene>
    <name evidence="8" type="primary">LAC12_5</name>
    <name evidence="8" type="ORF">LOC62_03G003523</name>
</gene>
<feature type="transmembrane region" description="Helical" evidence="6">
    <location>
        <begin position="351"/>
        <end position="374"/>
    </location>
</feature>
<evidence type="ECO:0000256" key="3">
    <source>
        <dbReference type="ARBA" id="ARBA00022692"/>
    </source>
</evidence>
<evidence type="ECO:0000256" key="4">
    <source>
        <dbReference type="ARBA" id="ARBA00022989"/>
    </source>
</evidence>
<feature type="transmembrane region" description="Helical" evidence="6">
    <location>
        <begin position="219"/>
        <end position="241"/>
    </location>
</feature>
<dbReference type="InterPro" id="IPR005829">
    <property type="entry name" value="Sugar_transporter_CS"/>
</dbReference>
<feature type="transmembrane region" description="Helical" evidence="6">
    <location>
        <begin position="253"/>
        <end position="274"/>
    </location>
</feature>
<evidence type="ECO:0000256" key="2">
    <source>
        <dbReference type="ARBA" id="ARBA00010992"/>
    </source>
</evidence>
<protein>
    <submittedName>
        <fullName evidence="8">Lactose permease</fullName>
    </submittedName>
</protein>
<evidence type="ECO:0000259" key="7">
    <source>
        <dbReference type="PROSITE" id="PS50850"/>
    </source>
</evidence>
<dbReference type="RefSeq" id="XP_062626041.1">
    <property type="nucleotide sequence ID" value="XM_062770057.1"/>
</dbReference>
<keyword evidence="4 6" id="KW-1133">Transmembrane helix</keyword>
<dbReference type="InterPro" id="IPR050360">
    <property type="entry name" value="MFS_Sugar_Transporters"/>
</dbReference>
<dbReference type="AlphaFoldDB" id="A0AAF1BKU0"/>
<dbReference type="PROSITE" id="PS00216">
    <property type="entry name" value="SUGAR_TRANSPORT_1"/>
    <property type="match status" value="1"/>
</dbReference>
<feature type="transmembrane region" description="Helical" evidence="6">
    <location>
        <begin position="20"/>
        <end position="39"/>
    </location>
</feature>
<dbReference type="Proteomes" id="UP000827549">
    <property type="component" value="Chromosome 3"/>
</dbReference>
<dbReference type="InterPro" id="IPR005828">
    <property type="entry name" value="MFS_sugar_transport-like"/>
</dbReference>
<keyword evidence="5 6" id="KW-0472">Membrane</keyword>